<evidence type="ECO:0000313" key="3">
    <source>
        <dbReference type="Proteomes" id="UP000299102"/>
    </source>
</evidence>
<feature type="compositionally biased region" description="Basic and acidic residues" evidence="1">
    <location>
        <begin position="44"/>
        <end position="61"/>
    </location>
</feature>
<gene>
    <name evidence="2" type="ORF">EVAR_51294_1</name>
</gene>
<name>A0A4C1XVE8_EUMVA</name>
<reference evidence="2 3" key="1">
    <citation type="journal article" date="2019" name="Commun. Biol.">
        <title>The bagworm genome reveals a unique fibroin gene that provides high tensile strength.</title>
        <authorList>
            <person name="Kono N."/>
            <person name="Nakamura H."/>
            <person name="Ohtoshi R."/>
            <person name="Tomita M."/>
            <person name="Numata K."/>
            <person name="Arakawa K."/>
        </authorList>
    </citation>
    <scope>NUCLEOTIDE SEQUENCE [LARGE SCALE GENOMIC DNA]</scope>
</reference>
<organism evidence="2 3">
    <name type="scientific">Eumeta variegata</name>
    <name type="common">Bagworm moth</name>
    <name type="synonym">Eumeta japonica</name>
    <dbReference type="NCBI Taxonomy" id="151549"/>
    <lineage>
        <taxon>Eukaryota</taxon>
        <taxon>Metazoa</taxon>
        <taxon>Ecdysozoa</taxon>
        <taxon>Arthropoda</taxon>
        <taxon>Hexapoda</taxon>
        <taxon>Insecta</taxon>
        <taxon>Pterygota</taxon>
        <taxon>Neoptera</taxon>
        <taxon>Endopterygota</taxon>
        <taxon>Lepidoptera</taxon>
        <taxon>Glossata</taxon>
        <taxon>Ditrysia</taxon>
        <taxon>Tineoidea</taxon>
        <taxon>Psychidae</taxon>
        <taxon>Oiketicinae</taxon>
        <taxon>Eumeta</taxon>
    </lineage>
</organism>
<evidence type="ECO:0000313" key="2">
    <source>
        <dbReference type="EMBL" id="GBP66125.1"/>
    </source>
</evidence>
<feature type="region of interest" description="Disordered" evidence="1">
    <location>
        <begin position="39"/>
        <end position="61"/>
    </location>
</feature>
<protein>
    <submittedName>
        <fullName evidence="2">Uncharacterized protein</fullName>
    </submittedName>
</protein>
<proteinExistence type="predicted"/>
<dbReference type="AlphaFoldDB" id="A0A4C1XVE8"/>
<comment type="caution">
    <text evidence="2">The sequence shown here is derived from an EMBL/GenBank/DDBJ whole genome shotgun (WGS) entry which is preliminary data.</text>
</comment>
<dbReference type="EMBL" id="BGZK01000948">
    <property type="protein sequence ID" value="GBP66125.1"/>
    <property type="molecule type" value="Genomic_DNA"/>
</dbReference>
<accession>A0A4C1XVE8</accession>
<sequence>MYSKPEMTVNIADTLPSTARRGSVRKRIVDVHHLAHESNLQASEKTETRCDPLSRQSKTDKGELLWLHNLNRHKERSSKMQPK</sequence>
<dbReference type="Proteomes" id="UP000299102">
    <property type="component" value="Unassembled WGS sequence"/>
</dbReference>
<evidence type="ECO:0000256" key="1">
    <source>
        <dbReference type="SAM" id="MobiDB-lite"/>
    </source>
</evidence>
<keyword evidence="3" id="KW-1185">Reference proteome</keyword>